<name>A0A915L274_ROMCU</name>
<reference evidence="2" key="1">
    <citation type="submission" date="2022-11" db="UniProtKB">
        <authorList>
            <consortium name="WormBaseParasite"/>
        </authorList>
    </citation>
    <scope>IDENTIFICATION</scope>
</reference>
<proteinExistence type="predicted"/>
<sequence>MESRSFLNGSRNHLFRAKNVNGCSVQHRIETKKILESDTRTAKLSHGRSTELTSRFGKHFTLSNYGHSKPLMTEWGNGASQVVSQ</sequence>
<keyword evidence="1" id="KW-1185">Reference proteome</keyword>
<protein>
    <submittedName>
        <fullName evidence="2">Uncharacterized protein</fullName>
    </submittedName>
</protein>
<dbReference type="WBParaSite" id="nRc.2.0.1.t44581-RA">
    <property type="protein sequence ID" value="nRc.2.0.1.t44581-RA"/>
    <property type="gene ID" value="nRc.2.0.1.g44581"/>
</dbReference>
<evidence type="ECO:0000313" key="2">
    <source>
        <dbReference type="WBParaSite" id="nRc.2.0.1.t44581-RA"/>
    </source>
</evidence>
<organism evidence="1 2">
    <name type="scientific">Romanomermis culicivorax</name>
    <name type="common">Nematode worm</name>
    <dbReference type="NCBI Taxonomy" id="13658"/>
    <lineage>
        <taxon>Eukaryota</taxon>
        <taxon>Metazoa</taxon>
        <taxon>Ecdysozoa</taxon>
        <taxon>Nematoda</taxon>
        <taxon>Enoplea</taxon>
        <taxon>Dorylaimia</taxon>
        <taxon>Mermithida</taxon>
        <taxon>Mermithoidea</taxon>
        <taxon>Mermithidae</taxon>
        <taxon>Romanomermis</taxon>
    </lineage>
</organism>
<dbReference type="AlphaFoldDB" id="A0A915L274"/>
<accession>A0A915L274</accession>
<evidence type="ECO:0000313" key="1">
    <source>
        <dbReference type="Proteomes" id="UP000887565"/>
    </source>
</evidence>
<dbReference type="Proteomes" id="UP000887565">
    <property type="component" value="Unplaced"/>
</dbReference>